<dbReference type="InterPro" id="IPR009057">
    <property type="entry name" value="Homeodomain-like_sf"/>
</dbReference>
<feature type="region of interest" description="Disordered" evidence="8">
    <location>
        <begin position="91"/>
        <end position="126"/>
    </location>
</feature>
<feature type="domain" description="Homeobox" evidence="9">
    <location>
        <begin position="154"/>
        <end position="214"/>
    </location>
</feature>
<dbReference type="InterPro" id="IPR001356">
    <property type="entry name" value="HD"/>
</dbReference>
<reference evidence="10" key="1">
    <citation type="journal article" date="2009" name="Dev. Genes Evol.">
        <title>Ambulacrarian prototypical Hox and ParaHox gene complements of the indirect-developing hemichordate Balanoglossus simodensis.</title>
        <authorList>
            <person name="Ikuta T."/>
            <person name="Miyamoto N."/>
            <person name="Saito Y."/>
            <person name="Wada H."/>
            <person name="Satoh N."/>
            <person name="Saiga H."/>
        </authorList>
    </citation>
    <scope>NUCLEOTIDE SEQUENCE</scope>
</reference>
<evidence type="ECO:0000256" key="7">
    <source>
        <dbReference type="RuleBase" id="RU000682"/>
    </source>
</evidence>
<evidence type="ECO:0000256" key="3">
    <source>
        <dbReference type="ARBA" id="ARBA00023242"/>
    </source>
</evidence>
<dbReference type="GO" id="GO:0045944">
    <property type="term" value="P:positive regulation of transcription by RNA polymerase II"/>
    <property type="evidence" value="ECO:0007669"/>
    <property type="project" value="UniProtKB-ARBA"/>
</dbReference>
<keyword evidence="1 6" id="KW-0238">DNA-binding</keyword>
<dbReference type="SMART" id="SM00389">
    <property type="entry name" value="HOX"/>
    <property type="match status" value="1"/>
</dbReference>
<dbReference type="FunFam" id="1.10.10.60:FF:000176">
    <property type="entry name" value="pancreas/duodenum homeobox protein 1"/>
    <property type="match status" value="1"/>
</dbReference>
<dbReference type="PROSITE" id="PS00027">
    <property type="entry name" value="HOMEOBOX_1"/>
    <property type="match status" value="1"/>
</dbReference>
<dbReference type="SUPFAM" id="SSF46689">
    <property type="entry name" value="Homeodomain-like"/>
    <property type="match status" value="1"/>
</dbReference>
<dbReference type="PRINTS" id="PR00024">
    <property type="entry name" value="HOMEOBOX"/>
</dbReference>
<dbReference type="InterPro" id="IPR020479">
    <property type="entry name" value="HD_metazoa"/>
</dbReference>
<protein>
    <recommendedName>
        <fullName evidence="5">Pancreas/duodenum homeobox protein 1</fullName>
    </recommendedName>
</protein>
<dbReference type="CDD" id="cd00086">
    <property type="entry name" value="homeodomain"/>
    <property type="match status" value="1"/>
</dbReference>
<evidence type="ECO:0000256" key="2">
    <source>
        <dbReference type="ARBA" id="ARBA00023155"/>
    </source>
</evidence>
<comment type="subcellular location">
    <subcellularLocation>
        <location evidence="6 7">Nucleus</location>
    </subcellularLocation>
</comment>
<feature type="compositionally biased region" description="Low complexity" evidence="8">
    <location>
        <begin position="232"/>
        <end position="279"/>
    </location>
</feature>
<dbReference type="GO" id="GO:0000978">
    <property type="term" value="F:RNA polymerase II cis-regulatory region sequence-specific DNA binding"/>
    <property type="evidence" value="ECO:0007669"/>
    <property type="project" value="TreeGrafter"/>
</dbReference>
<dbReference type="GO" id="GO:0005634">
    <property type="term" value="C:nucleus"/>
    <property type="evidence" value="ECO:0007669"/>
    <property type="project" value="UniProtKB-SubCell"/>
</dbReference>
<evidence type="ECO:0000256" key="6">
    <source>
        <dbReference type="PROSITE-ProRule" id="PRU00108"/>
    </source>
</evidence>
<feature type="DNA-binding region" description="Homeobox" evidence="6">
    <location>
        <begin position="156"/>
        <end position="215"/>
    </location>
</feature>
<dbReference type="InterPro" id="IPR017995">
    <property type="entry name" value="Homeobox_antennapedia"/>
</dbReference>
<feature type="compositionally biased region" description="Polar residues" evidence="8">
    <location>
        <begin position="115"/>
        <end position="124"/>
    </location>
</feature>
<dbReference type="Gene3D" id="1.10.10.60">
    <property type="entry name" value="Homeodomain-like"/>
    <property type="match status" value="1"/>
</dbReference>
<dbReference type="EMBL" id="AB506760">
    <property type="protein sequence ID" value="BAH96557.1"/>
    <property type="molecule type" value="mRNA"/>
</dbReference>
<name>C6L7V6_9BILA</name>
<feature type="region of interest" description="Disordered" evidence="8">
    <location>
        <begin position="212"/>
        <end position="288"/>
    </location>
</feature>
<dbReference type="GO" id="GO:0000981">
    <property type="term" value="F:DNA-binding transcription factor activity, RNA polymerase II-specific"/>
    <property type="evidence" value="ECO:0007669"/>
    <property type="project" value="InterPro"/>
</dbReference>
<evidence type="ECO:0000256" key="4">
    <source>
        <dbReference type="ARBA" id="ARBA00038297"/>
    </source>
</evidence>
<evidence type="ECO:0000256" key="1">
    <source>
        <dbReference type="ARBA" id="ARBA00023125"/>
    </source>
</evidence>
<dbReference type="PRINTS" id="PR00025">
    <property type="entry name" value="ANTENNAPEDIA"/>
</dbReference>
<proteinExistence type="evidence at transcript level"/>
<evidence type="ECO:0000256" key="5">
    <source>
        <dbReference type="ARBA" id="ARBA00040412"/>
    </source>
</evidence>
<evidence type="ECO:0000256" key="8">
    <source>
        <dbReference type="SAM" id="MobiDB-lite"/>
    </source>
</evidence>
<keyword evidence="2 6" id="KW-0371">Homeobox</keyword>
<comment type="similarity">
    <text evidence="4">Belongs to the Antp homeobox family. IPF1/XlHbox-8 subfamily.</text>
</comment>
<sequence length="324" mass="35548">MDSTNPYYTAAMYPKEQYVTAQGAVNYNTGLPACVYATKPQIQHTYGGQTMAVVEQHQRLEHAVASGGESCQLPQQLHQVGQVAPVSAASPANSLASMTHQQQVNHHHDGGGGQMNSVDQQRSPNLPFPWMKTTKSHAHMWKAQWPGANFNDLDENKRTRTAYTRSQLLELEKEFHFNKYISRPRRIELAAMLNLTERHIKIWFQNRRMKFKKEEAKRKPRGSTDSDQNDDNPTSASTSANSSPREATSVSTTPVSAPTSVSSPPLTPTTPTAPTALTSNIGSPTQQSQAINMSTATANKNTLQQFNNPAAAALGAIMTAGNRF</sequence>
<accession>C6L7V6</accession>
<organism evidence="10">
    <name type="scientific">Balanoglossus simodensis</name>
    <dbReference type="NCBI Taxonomy" id="650464"/>
    <lineage>
        <taxon>Eukaryota</taxon>
        <taxon>Metazoa</taxon>
        <taxon>Hemichordata</taxon>
        <taxon>Enteropneusta</taxon>
        <taxon>Ptychoderidae</taxon>
        <taxon>Balanoglossus</taxon>
    </lineage>
</organism>
<gene>
    <name evidence="10" type="primary">BsimXlox</name>
</gene>
<evidence type="ECO:0000313" key="10">
    <source>
        <dbReference type="EMBL" id="BAH96557.1"/>
    </source>
</evidence>
<keyword evidence="3 6" id="KW-0539">Nucleus</keyword>
<evidence type="ECO:0000259" key="9">
    <source>
        <dbReference type="PROSITE" id="PS50071"/>
    </source>
</evidence>
<dbReference type="GO" id="GO:0048513">
    <property type="term" value="P:animal organ development"/>
    <property type="evidence" value="ECO:0007669"/>
    <property type="project" value="UniProtKB-ARBA"/>
</dbReference>
<dbReference type="PANTHER" id="PTHR45664:SF12">
    <property type="entry name" value="PANCREAS_DUODENUM HOMEOBOX PROTEIN 1"/>
    <property type="match status" value="1"/>
</dbReference>
<dbReference type="InterPro" id="IPR017970">
    <property type="entry name" value="Homeobox_CS"/>
</dbReference>
<dbReference type="PANTHER" id="PTHR45664">
    <property type="entry name" value="PROTEIN ZERKNUELLT 1-RELATED"/>
    <property type="match status" value="1"/>
</dbReference>
<dbReference type="Pfam" id="PF00046">
    <property type="entry name" value="Homeodomain"/>
    <property type="match status" value="1"/>
</dbReference>
<dbReference type="PROSITE" id="PS50071">
    <property type="entry name" value="HOMEOBOX_2"/>
    <property type="match status" value="1"/>
</dbReference>
<dbReference type="AlphaFoldDB" id="C6L7V6"/>